<evidence type="ECO:0000313" key="2">
    <source>
        <dbReference type="Proteomes" id="UP001283361"/>
    </source>
</evidence>
<keyword evidence="2" id="KW-1185">Reference proteome</keyword>
<reference evidence="1" key="1">
    <citation type="journal article" date="2023" name="G3 (Bethesda)">
        <title>A reference genome for the long-term kleptoplast-retaining sea slug Elysia crispata morphotype clarki.</title>
        <authorList>
            <person name="Eastman K.E."/>
            <person name="Pendleton A.L."/>
            <person name="Shaikh M.A."/>
            <person name="Suttiyut T."/>
            <person name="Ogas R."/>
            <person name="Tomko P."/>
            <person name="Gavelis G."/>
            <person name="Widhalm J.R."/>
            <person name="Wisecaver J.H."/>
        </authorList>
    </citation>
    <scope>NUCLEOTIDE SEQUENCE</scope>
    <source>
        <strain evidence="1">ECLA1</strain>
    </source>
</reference>
<dbReference type="Proteomes" id="UP001283361">
    <property type="component" value="Unassembled WGS sequence"/>
</dbReference>
<protein>
    <submittedName>
        <fullName evidence="1">Uncharacterized protein</fullName>
    </submittedName>
</protein>
<gene>
    <name evidence="1" type="ORF">RRG08_044197</name>
</gene>
<evidence type="ECO:0000313" key="1">
    <source>
        <dbReference type="EMBL" id="KAK3721184.1"/>
    </source>
</evidence>
<proteinExistence type="predicted"/>
<dbReference type="EMBL" id="JAWDGP010007400">
    <property type="protein sequence ID" value="KAK3721184.1"/>
    <property type="molecule type" value="Genomic_DNA"/>
</dbReference>
<comment type="caution">
    <text evidence="1">The sequence shown here is derived from an EMBL/GenBank/DDBJ whole genome shotgun (WGS) entry which is preliminary data.</text>
</comment>
<name>A0AAE1CNR9_9GAST</name>
<accession>A0AAE1CNR9</accession>
<organism evidence="1 2">
    <name type="scientific">Elysia crispata</name>
    <name type="common">lettuce slug</name>
    <dbReference type="NCBI Taxonomy" id="231223"/>
    <lineage>
        <taxon>Eukaryota</taxon>
        <taxon>Metazoa</taxon>
        <taxon>Spiralia</taxon>
        <taxon>Lophotrochozoa</taxon>
        <taxon>Mollusca</taxon>
        <taxon>Gastropoda</taxon>
        <taxon>Heterobranchia</taxon>
        <taxon>Euthyneura</taxon>
        <taxon>Panpulmonata</taxon>
        <taxon>Sacoglossa</taxon>
        <taxon>Placobranchoidea</taxon>
        <taxon>Plakobranchidae</taxon>
        <taxon>Elysia</taxon>
    </lineage>
</organism>
<dbReference type="AlphaFoldDB" id="A0AAE1CNR9"/>
<sequence length="115" mass="13064">MPSQVVSLQHLRPQVVTFRRCTRFPRNAVRPGNDAPHMILNKTFAWQGCLALNDFQFLKLNHSLSLSKTLKHSRSLSKTLKHSLEFSAVIRSYIFQGLLQGDPYTSISGRHAPGY</sequence>